<dbReference type="Gramene" id="mRNA:HanXRQr2_Chr09g0385261">
    <property type="protein sequence ID" value="CDS:HanXRQr2_Chr09g0385261.1"/>
    <property type="gene ID" value="HanXRQr2_Chr09g0385261"/>
</dbReference>
<evidence type="ECO:0000256" key="5">
    <source>
        <dbReference type="ARBA" id="ARBA00023136"/>
    </source>
</evidence>
<feature type="transmembrane region" description="Helical" evidence="8">
    <location>
        <begin position="147"/>
        <end position="168"/>
    </location>
</feature>
<keyword evidence="4 8" id="KW-1133">Transmembrane helix</keyword>
<feature type="transmembrane region" description="Helical" evidence="8">
    <location>
        <begin position="217"/>
        <end position="237"/>
    </location>
</feature>
<dbReference type="GO" id="GO:0016020">
    <property type="term" value="C:membrane"/>
    <property type="evidence" value="ECO:0007669"/>
    <property type="project" value="UniProtKB-SubCell"/>
</dbReference>
<protein>
    <recommendedName>
        <fullName evidence="12">Transmembrane protein 161B</fullName>
    </recommendedName>
</protein>
<accession>A0A251TW60</accession>
<name>A0A251TW60_HELAN</name>
<reference evidence="10" key="2">
    <citation type="submission" date="2017-02" db="EMBL/GenBank/DDBJ databases">
        <title>Sunflower complete genome.</title>
        <authorList>
            <person name="Langlade N."/>
            <person name="Munos S."/>
        </authorList>
    </citation>
    <scope>NUCLEOTIDE SEQUENCE [LARGE SCALE GENOMIC DNA]</scope>
    <source>
        <tissue evidence="10">Leaves</tissue>
    </source>
</reference>
<feature type="transmembrane region" description="Helical" evidence="8">
    <location>
        <begin position="258"/>
        <end position="283"/>
    </location>
</feature>
<evidence type="ECO:0000256" key="6">
    <source>
        <dbReference type="ARBA" id="ARBA00023180"/>
    </source>
</evidence>
<evidence type="ECO:0000256" key="2">
    <source>
        <dbReference type="ARBA" id="ARBA00009706"/>
    </source>
</evidence>
<feature type="transmembrane region" description="Helical" evidence="8">
    <location>
        <begin position="106"/>
        <end position="127"/>
    </location>
</feature>
<keyword evidence="6" id="KW-0325">Glycoprotein</keyword>
<dbReference type="PANTHER" id="PTHR13624">
    <property type="entry name" value="RE42071P"/>
    <property type="match status" value="1"/>
</dbReference>
<reference evidence="9" key="3">
    <citation type="submission" date="2020-06" db="EMBL/GenBank/DDBJ databases">
        <title>Helianthus annuus Genome sequencing and assembly Release 2.</title>
        <authorList>
            <person name="Gouzy J."/>
            <person name="Langlade N."/>
            <person name="Munos S."/>
        </authorList>
    </citation>
    <scope>NUCLEOTIDE SEQUENCE</scope>
    <source>
        <tissue evidence="9">Leaves</tissue>
    </source>
</reference>
<evidence type="ECO:0000256" key="4">
    <source>
        <dbReference type="ARBA" id="ARBA00022989"/>
    </source>
</evidence>
<comment type="subcellular location">
    <subcellularLocation>
        <location evidence="1">Membrane</location>
        <topology evidence="1">Multi-pass membrane protein</topology>
    </subcellularLocation>
</comment>
<organism evidence="10 11">
    <name type="scientific">Helianthus annuus</name>
    <name type="common">Common sunflower</name>
    <dbReference type="NCBI Taxonomy" id="4232"/>
    <lineage>
        <taxon>Eukaryota</taxon>
        <taxon>Viridiplantae</taxon>
        <taxon>Streptophyta</taxon>
        <taxon>Embryophyta</taxon>
        <taxon>Tracheophyta</taxon>
        <taxon>Spermatophyta</taxon>
        <taxon>Magnoliopsida</taxon>
        <taxon>eudicotyledons</taxon>
        <taxon>Gunneridae</taxon>
        <taxon>Pentapetalae</taxon>
        <taxon>asterids</taxon>
        <taxon>campanulids</taxon>
        <taxon>Asterales</taxon>
        <taxon>Asteraceae</taxon>
        <taxon>Asteroideae</taxon>
        <taxon>Heliantheae alliance</taxon>
        <taxon>Heliantheae</taxon>
        <taxon>Helianthus</taxon>
    </lineage>
</organism>
<dbReference type="OrthoDB" id="784140at2759"/>
<proteinExistence type="inferred from homology"/>
<feature type="transmembrane region" description="Helical" evidence="8">
    <location>
        <begin position="180"/>
        <end position="205"/>
    </location>
</feature>
<evidence type="ECO:0000256" key="1">
    <source>
        <dbReference type="ARBA" id="ARBA00004141"/>
    </source>
</evidence>
<evidence type="ECO:0000256" key="7">
    <source>
        <dbReference type="SAM" id="MobiDB-lite"/>
    </source>
</evidence>
<feature type="region of interest" description="Disordered" evidence="7">
    <location>
        <begin position="53"/>
        <end position="79"/>
    </location>
</feature>
<dbReference type="Proteomes" id="UP000215914">
    <property type="component" value="Chromosome 9"/>
</dbReference>
<feature type="transmembrane region" description="Helical" evidence="8">
    <location>
        <begin position="379"/>
        <end position="400"/>
    </location>
</feature>
<reference evidence="9 11" key="1">
    <citation type="journal article" date="2017" name="Nature">
        <title>The sunflower genome provides insights into oil metabolism, flowering and Asterid evolution.</title>
        <authorList>
            <person name="Badouin H."/>
            <person name="Gouzy J."/>
            <person name="Grassa C.J."/>
            <person name="Murat F."/>
            <person name="Staton S.E."/>
            <person name="Cottret L."/>
            <person name="Lelandais-Briere C."/>
            <person name="Owens G.L."/>
            <person name="Carrere S."/>
            <person name="Mayjonade B."/>
            <person name="Legrand L."/>
            <person name="Gill N."/>
            <person name="Kane N.C."/>
            <person name="Bowers J.E."/>
            <person name="Hubner S."/>
            <person name="Bellec A."/>
            <person name="Berard A."/>
            <person name="Berges H."/>
            <person name="Blanchet N."/>
            <person name="Boniface M.C."/>
            <person name="Brunel D."/>
            <person name="Catrice O."/>
            <person name="Chaidir N."/>
            <person name="Claudel C."/>
            <person name="Donnadieu C."/>
            <person name="Faraut T."/>
            <person name="Fievet G."/>
            <person name="Helmstetter N."/>
            <person name="King M."/>
            <person name="Knapp S.J."/>
            <person name="Lai Z."/>
            <person name="Le Paslier M.C."/>
            <person name="Lippi Y."/>
            <person name="Lorenzon L."/>
            <person name="Mandel J.R."/>
            <person name="Marage G."/>
            <person name="Marchand G."/>
            <person name="Marquand E."/>
            <person name="Bret-Mestries E."/>
            <person name="Morien E."/>
            <person name="Nambeesan S."/>
            <person name="Nguyen T."/>
            <person name="Pegot-Espagnet P."/>
            <person name="Pouilly N."/>
            <person name="Raftis F."/>
            <person name="Sallet E."/>
            <person name="Schiex T."/>
            <person name="Thomas J."/>
            <person name="Vandecasteele C."/>
            <person name="Vares D."/>
            <person name="Vear F."/>
            <person name="Vautrin S."/>
            <person name="Crespi M."/>
            <person name="Mangin B."/>
            <person name="Burke J.M."/>
            <person name="Salse J."/>
            <person name="Munos S."/>
            <person name="Vincourt P."/>
            <person name="Rieseberg L.H."/>
            <person name="Langlade N.B."/>
        </authorList>
    </citation>
    <scope>NUCLEOTIDE SEQUENCE [LARGE SCALE GENOMIC DNA]</scope>
    <source>
        <strain evidence="11">cv. SF193</strain>
        <tissue evidence="9">Leaves</tissue>
    </source>
</reference>
<gene>
    <name evidence="10" type="ORF">HannXRQ_Chr09g0253731</name>
    <name evidence="9" type="ORF">HanXRQr2_Chr09g0385261</name>
</gene>
<dbReference type="Pfam" id="PF10268">
    <property type="entry name" value="Tmemb_161AB"/>
    <property type="match status" value="1"/>
</dbReference>
<evidence type="ECO:0000256" key="3">
    <source>
        <dbReference type="ARBA" id="ARBA00022692"/>
    </source>
</evidence>
<comment type="similarity">
    <text evidence="2">Belongs to the TMEM161 family.</text>
</comment>
<dbReference type="FunCoup" id="A0A251TW60">
    <property type="interactions" value="50"/>
</dbReference>
<keyword evidence="11" id="KW-1185">Reference proteome</keyword>
<feature type="transmembrane region" description="Helical" evidence="8">
    <location>
        <begin position="322"/>
        <end position="339"/>
    </location>
</feature>
<sequence length="458" mass="51687">MSLPFSSTNNNLIIHASSSLFLTLLFTFIKIPSFFLHGLHTYIHPDDVTPPNPNSSGIKAAIRRPSDTTTSGIKPRKKTHEKFEFDENKAQIFRLKLTHNHLQSRLYFDQFNGAFNFTIVACSSLLIHNLLPVSKDSSGVLPNGTLIPILLGFIGVVRVLFIIVKVSFERSASKRSEKQLSVLIGCLGTIIGFLIVLEVIPNWVFDFGSKFESLDGYAKFCTAMFMGFLAGLLYVPAAKFARAYWLGTDQIRCNLSMIYCGWFGRILLYFSYLLTVFTSLLWINPFADLIVNKNIKNFKVKNVQYANRLTGNVGMSRSDFEFFRLCCLLATGVLNMISLRANLQMFLNEAVLSWYQRLHASKVPDLDYSRAKVFLHNHYLCLAGIQFFSPPALVLFFLGLSRINDNVLDHFPALCNLIPCSALVKEMSLFMGWWVVSVLGVLVSVNLALYRQGILYVS</sequence>
<dbReference type="InterPro" id="IPR019395">
    <property type="entry name" value="Transmembrane_161A/B"/>
</dbReference>
<keyword evidence="3 8" id="KW-0812">Transmembrane</keyword>
<dbReference type="PANTHER" id="PTHR13624:SF6">
    <property type="entry name" value="EMEI"/>
    <property type="match status" value="1"/>
</dbReference>
<evidence type="ECO:0000313" key="11">
    <source>
        <dbReference type="Proteomes" id="UP000215914"/>
    </source>
</evidence>
<dbReference type="AlphaFoldDB" id="A0A251TW60"/>
<evidence type="ECO:0008006" key="12">
    <source>
        <dbReference type="Google" id="ProtNLM"/>
    </source>
</evidence>
<keyword evidence="5 8" id="KW-0472">Membrane</keyword>
<dbReference type="InParanoid" id="A0A251TW60"/>
<feature type="transmembrane region" description="Helical" evidence="8">
    <location>
        <begin position="431"/>
        <end position="450"/>
    </location>
</feature>
<evidence type="ECO:0000313" key="9">
    <source>
        <dbReference type="EMBL" id="KAF5790613.1"/>
    </source>
</evidence>
<evidence type="ECO:0000313" key="10">
    <source>
        <dbReference type="EMBL" id="OTG14826.1"/>
    </source>
</evidence>
<dbReference type="EMBL" id="CM007898">
    <property type="protein sequence ID" value="OTG14826.1"/>
    <property type="molecule type" value="Genomic_DNA"/>
</dbReference>
<dbReference type="EMBL" id="MNCJ02000324">
    <property type="protein sequence ID" value="KAF5790613.1"/>
    <property type="molecule type" value="Genomic_DNA"/>
</dbReference>
<evidence type="ECO:0000256" key="8">
    <source>
        <dbReference type="SAM" id="Phobius"/>
    </source>
</evidence>
<dbReference type="OMA" id="WWVVFVW"/>